<protein>
    <submittedName>
        <fullName evidence="2">Uncharacterized protein</fullName>
    </submittedName>
</protein>
<dbReference type="Proteomes" id="UP000234479">
    <property type="component" value="Unassembled WGS sequence"/>
</dbReference>
<evidence type="ECO:0000313" key="2">
    <source>
        <dbReference type="EMBL" id="PLR27712.1"/>
    </source>
</evidence>
<organism evidence="2 3">
    <name type="scientific">Caulobacter zeae</name>
    <dbReference type="NCBI Taxonomy" id="2055137"/>
    <lineage>
        <taxon>Bacteria</taxon>
        <taxon>Pseudomonadati</taxon>
        <taxon>Pseudomonadota</taxon>
        <taxon>Alphaproteobacteria</taxon>
        <taxon>Caulobacterales</taxon>
        <taxon>Caulobacteraceae</taxon>
        <taxon>Caulobacter</taxon>
    </lineage>
</organism>
<accession>A0A2N5DNS2</accession>
<feature type="region of interest" description="Disordered" evidence="1">
    <location>
        <begin position="67"/>
        <end position="106"/>
    </location>
</feature>
<comment type="caution">
    <text evidence="2">The sequence shown here is derived from an EMBL/GenBank/DDBJ whole genome shotgun (WGS) entry which is preliminary data.</text>
</comment>
<reference evidence="2 3" key="1">
    <citation type="submission" date="2017-12" db="EMBL/GenBank/DDBJ databases">
        <title>The genome sequence of Caulobacter sp. 410.</title>
        <authorList>
            <person name="Gao J."/>
            <person name="Mao X."/>
            <person name="Sun J."/>
        </authorList>
    </citation>
    <scope>NUCLEOTIDE SEQUENCE [LARGE SCALE GENOMIC DNA]</scope>
    <source>
        <strain evidence="2 3">410</strain>
    </source>
</reference>
<dbReference type="EMBL" id="PJRS01000011">
    <property type="protein sequence ID" value="PLR27712.1"/>
    <property type="molecule type" value="Genomic_DNA"/>
</dbReference>
<proteinExistence type="predicted"/>
<sequence length="106" mass="11703">MLLCMTSETSRAWCAKIQQRLMAAMDELWAAMEEGLDREAFRKASEKVRLLGQMAGTVRKIVQALPPERAARPAGGWPLPTLEAETASPRPERKIDALKGGARGRL</sequence>
<gene>
    <name evidence="2" type="ORF">SGCZBJ_04955</name>
</gene>
<keyword evidence="3" id="KW-1185">Reference proteome</keyword>
<name>A0A2N5DNS2_9CAUL</name>
<evidence type="ECO:0000256" key="1">
    <source>
        <dbReference type="SAM" id="MobiDB-lite"/>
    </source>
</evidence>
<evidence type="ECO:0000313" key="3">
    <source>
        <dbReference type="Proteomes" id="UP000234479"/>
    </source>
</evidence>
<dbReference type="AlphaFoldDB" id="A0A2N5DNS2"/>